<dbReference type="InterPro" id="IPR056592">
    <property type="entry name" value="Beta-prop_At3g26010-like"/>
</dbReference>
<dbReference type="SUPFAM" id="SSF50965">
    <property type="entry name" value="Galactose oxidase, central domain"/>
    <property type="match status" value="1"/>
</dbReference>
<dbReference type="SMART" id="SM00256">
    <property type="entry name" value="FBOX"/>
    <property type="match status" value="1"/>
</dbReference>
<organism evidence="4 5">
    <name type="scientific">Clitoria ternatea</name>
    <name type="common">Butterfly pea</name>
    <dbReference type="NCBI Taxonomy" id="43366"/>
    <lineage>
        <taxon>Eukaryota</taxon>
        <taxon>Viridiplantae</taxon>
        <taxon>Streptophyta</taxon>
        <taxon>Embryophyta</taxon>
        <taxon>Tracheophyta</taxon>
        <taxon>Spermatophyta</taxon>
        <taxon>Magnoliopsida</taxon>
        <taxon>eudicotyledons</taxon>
        <taxon>Gunneridae</taxon>
        <taxon>Pentapetalae</taxon>
        <taxon>rosids</taxon>
        <taxon>fabids</taxon>
        <taxon>Fabales</taxon>
        <taxon>Fabaceae</taxon>
        <taxon>Papilionoideae</taxon>
        <taxon>50 kb inversion clade</taxon>
        <taxon>NPAAA clade</taxon>
        <taxon>indigoferoid/millettioid clade</taxon>
        <taxon>Phaseoleae</taxon>
        <taxon>Clitoria</taxon>
    </lineage>
</organism>
<dbReference type="EMBL" id="JAYKXN010000001">
    <property type="protein sequence ID" value="KAK7319032.1"/>
    <property type="molecule type" value="Genomic_DNA"/>
</dbReference>
<protein>
    <recommendedName>
        <fullName evidence="3">F-box domain-containing protein</fullName>
    </recommendedName>
</protein>
<dbReference type="Proteomes" id="UP001359559">
    <property type="component" value="Unassembled WGS sequence"/>
</dbReference>
<dbReference type="InterPro" id="IPR001810">
    <property type="entry name" value="F-box_dom"/>
</dbReference>
<dbReference type="FunFam" id="1.20.1280.50:FF:000008">
    <property type="entry name" value="F-box only protein 6"/>
    <property type="match status" value="1"/>
</dbReference>
<dbReference type="Pfam" id="PF00646">
    <property type="entry name" value="F-box"/>
    <property type="match status" value="1"/>
</dbReference>
<proteinExistence type="predicted"/>
<dbReference type="Gene3D" id="1.20.1280.50">
    <property type="match status" value="1"/>
</dbReference>
<dbReference type="SUPFAM" id="SSF81383">
    <property type="entry name" value="F-box domain"/>
    <property type="match status" value="1"/>
</dbReference>
<sequence>MNYLSIFDHPFHRWSLCEIDNYPVDDFCGLVMAAGKSATFRVMDLLKHPSKRFCRDRSKEKSPGKSSRADVMEPEIWKDFPEDLFEAVITRLPIATFFRFRTVCRRWNSLLTSHTFSQHCAQVPPLTNPWFYTITYEHANSGAMYDPSVKKWYHPTISTLLTKFIVLPVASAGGLVCFIDIYHRNFYVCNPLTQSFKELPSRSVKVRSHVAVGMTVNGNSTSSGYKILWVGCDGEYEIYDSKRKSWSRPGNMPVDIKLPLMLNFRSQAVSIDSTVYFLHSEPEGIICYDMESGVWTQYIIPVPLHLSEHALAECDGRIILVGLLTKNAATCVCIWELQKMTLLWKEVDRMPNEWCLDFYGKPVRMSCLGNKGLLMLTLGSRQTNRLVTYNMASREWVKVPGCSVPHRTKRQWIVAYGTAFYPCLTAMA</sequence>
<dbReference type="InterPro" id="IPR011043">
    <property type="entry name" value="Gal_Oxase/kelch_b-propeller"/>
</dbReference>
<dbReference type="FunFam" id="2.120.10.80:FF:000059">
    <property type="entry name" value="F-box only protein 6"/>
    <property type="match status" value="1"/>
</dbReference>
<evidence type="ECO:0000313" key="5">
    <source>
        <dbReference type="Proteomes" id="UP001359559"/>
    </source>
</evidence>
<evidence type="ECO:0000256" key="1">
    <source>
        <dbReference type="ARBA" id="ARBA00022441"/>
    </source>
</evidence>
<dbReference type="Pfam" id="PF24750">
    <property type="entry name" value="b-prop_At3g26010-like"/>
    <property type="match status" value="1"/>
</dbReference>
<feature type="domain" description="F-box" evidence="3">
    <location>
        <begin position="74"/>
        <end position="119"/>
    </location>
</feature>
<dbReference type="InterPro" id="IPR015915">
    <property type="entry name" value="Kelch-typ_b-propeller"/>
</dbReference>
<reference evidence="4 5" key="1">
    <citation type="submission" date="2024-01" db="EMBL/GenBank/DDBJ databases">
        <title>The genomes of 5 underutilized Papilionoideae crops provide insights into root nodulation and disease resistance.</title>
        <authorList>
            <person name="Yuan L."/>
        </authorList>
    </citation>
    <scope>NUCLEOTIDE SEQUENCE [LARGE SCALE GENOMIC DNA]</scope>
    <source>
        <strain evidence="4">LY-2023</strain>
        <tissue evidence="4">Leaf</tissue>
    </source>
</reference>
<dbReference type="PROSITE" id="PS50181">
    <property type="entry name" value="FBOX"/>
    <property type="match status" value="1"/>
</dbReference>
<dbReference type="PANTHER" id="PTHR31672">
    <property type="entry name" value="BNACNNG10540D PROTEIN"/>
    <property type="match status" value="1"/>
</dbReference>
<comment type="caution">
    <text evidence="4">The sequence shown here is derived from an EMBL/GenBank/DDBJ whole genome shotgun (WGS) entry which is preliminary data.</text>
</comment>
<keyword evidence="2" id="KW-0677">Repeat</keyword>
<keyword evidence="1" id="KW-0880">Kelch repeat</keyword>
<gene>
    <name evidence="4" type="ORF">RJT34_03741</name>
</gene>
<dbReference type="InterPro" id="IPR050796">
    <property type="entry name" value="SCF_F-box_component"/>
</dbReference>
<dbReference type="InterPro" id="IPR036047">
    <property type="entry name" value="F-box-like_dom_sf"/>
</dbReference>
<dbReference type="AlphaFoldDB" id="A0AAN9KKC4"/>
<accession>A0AAN9KKC4</accession>
<name>A0AAN9KKC4_CLITE</name>
<dbReference type="Gene3D" id="2.120.10.80">
    <property type="entry name" value="Kelch-type beta propeller"/>
    <property type="match status" value="1"/>
</dbReference>
<dbReference type="CDD" id="cd22157">
    <property type="entry name" value="F-box_AtFBW1-like"/>
    <property type="match status" value="1"/>
</dbReference>
<evidence type="ECO:0000259" key="3">
    <source>
        <dbReference type="PROSITE" id="PS50181"/>
    </source>
</evidence>
<evidence type="ECO:0000256" key="2">
    <source>
        <dbReference type="ARBA" id="ARBA00022737"/>
    </source>
</evidence>
<keyword evidence="5" id="KW-1185">Reference proteome</keyword>
<evidence type="ECO:0000313" key="4">
    <source>
        <dbReference type="EMBL" id="KAK7319032.1"/>
    </source>
</evidence>
<dbReference type="PANTHER" id="PTHR31672:SF12">
    <property type="entry name" value="F-BOX DOMAIN-CONTAINING PROTEIN"/>
    <property type="match status" value="1"/>
</dbReference>